<evidence type="ECO:0000313" key="3">
    <source>
        <dbReference type="Proteomes" id="UP000228987"/>
    </source>
</evidence>
<protein>
    <submittedName>
        <fullName evidence="2">Uncharacterized protein</fullName>
    </submittedName>
</protein>
<evidence type="ECO:0000313" key="2">
    <source>
        <dbReference type="EMBL" id="PCJ43453.1"/>
    </source>
</evidence>
<sequence length="163" mass="17689">MDFDFGCLEPVGFVCSIEMSSVGLWLTGATGNYMAYPITLSAHGLGMMTVMGVVIAFNMRVLGFAKDISISAYDRLFMVGWAGFMLNLVSGLLLLTGYFSTYIFQGSFQLKIAFIVLGGILMKAIMSGIRNGRDEKLTMLLSVVCLASWSGAIVTGRLMAYLQ</sequence>
<keyword evidence="1" id="KW-0472">Membrane</keyword>
<keyword evidence="1" id="KW-0812">Transmembrane</keyword>
<feature type="transmembrane region" description="Helical" evidence="1">
    <location>
        <begin position="106"/>
        <end position="125"/>
    </location>
</feature>
<evidence type="ECO:0000256" key="1">
    <source>
        <dbReference type="SAM" id="Phobius"/>
    </source>
</evidence>
<accession>A0A2A5CI70</accession>
<proteinExistence type="predicted"/>
<gene>
    <name evidence="2" type="ORF">COA71_00855</name>
</gene>
<reference evidence="3" key="1">
    <citation type="submission" date="2017-08" db="EMBL/GenBank/DDBJ databases">
        <title>A dynamic microbial community with high functional redundancy inhabits the cold, oxic subseafloor aquifer.</title>
        <authorList>
            <person name="Tully B.J."/>
            <person name="Wheat C.G."/>
            <person name="Glazer B.T."/>
            <person name="Huber J.A."/>
        </authorList>
    </citation>
    <scope>NUCLEOTIDE SEQUENCE [LARGE SCALE GENOMIC DNA]</scope>
</reference>
<organism evidence="2 3">
    <name type="scientific">SAR86 cluster bacterium</name>
    <dbReference type="NCBI Taxonomy" id="2030880"/>
    <lineage>
        <taxon>Bacteria</taxon>
        <taxon>Pseudomonadati</taxon>
        <taxon>Pseudomonadota</taxon>
        <taxon>Gammaproteobacteria</taxon>
        <taxon>SAR86 cluster</taxon>
    </lineage>
</organism>
<feature type="transmembrane region" description="Helical" evidence="1">
    <location>
        <begin position="78"/>
        <end position="100"/>
    </location>
</feature>
<dbReference type="Proteomes" id="UP000228987">
    <property type="component" value="Unassembled WGS sequence"/>
</dbReference>
<comment type="caution">
    <text evidence="2">The sequence shown here is derived from an EMBL/GenBank/DDBJ whole genome shotgun (WGS) entry which is preliminary data.</text>
</comment>
<dbReference type="AlphaFoldDB" id="A0A2A5CI70"/>
<name>A0A2A5CI70_9GAMM</name>
<feature type="transmembrane region" description="Helical" evidence="1">
    <location>
        <begin position="34"/>
        <end position="57"/>
    </location>
</feature>
<keyword evidence="1" id="KW-1133">Transmembrane helix</keyword>
<dbReference type="EMBL" id="NVWI01000001">
    <property type="protein sequence ID" value="PCJ43453.1"/>
    <property type="molecule type" value="Genomic_DNA"/>
</dbReference>
<feature type="transmembrane region" description="Helical" evidence="1">
    <location>
        <begin position="137"/>
        <end position="160"/>
    </location>
</feature>